<evidence type="ECO:0000259" key="2">
    <source>
        <dbReference type="PROSITE" id="PS51471"/>
    </source>
</evidence>
<reference evidence="3" key="1">
    <citation type="submission" date="2021-03" db="EMBL/GenBank/DDBJ databases">
        <authorList>
            <person name="Tagirdzhanova G."/>
        </authorList>
    </citation>
    <scope>NUCLEOTIDE SEQUENCE</scope>
</reference>
<dbReference type="Proteomes" id="UP000664203">
    <property type="component" value="Unassembled WGS sequence"/>
</dbReference>
<organism evidence="3 4">
    <name type="scientific">Alectoria fallacina</name>
    <dbReference type="NCBI Taxonomy" id="1903189"/>
    <lineage>
        <taxon>Eukaryota</taxon>
        <taxon>Fungi</taxon>
        <taxon>Dikarya</taxon>
        <taxon>Ascomycota</taxon>
        <taxon>Pezizomycotina</taxon>
        <taxon>Lecanoromycetes</taxon>
        <taxon>OSLEUM clade</taxon>
        <taxon>Lecanoromycetidae</taxon>
        <taxon>Lecanorales</taxon>
        <taxon>Lecanorineae</taxon>
        <taxon>Parmeliaceae</taxon>
        <taxon>Alectoria</taxon>
    </lineage>
</organism>
<dbReference type="AlphaFoldDB" id="A0A8H3IPT4"/>
<dbReference type="EMBL" id="CAJPDR010000258">
    <property type="protein sequence ID" value="CAF9928900.1"/>
    <property type="molecule type" value="Genomic_DNA"/>
</dbReference>
<dbReference type="Gene3D" id="2.60.120.620">
    <property type="entry name" value="q2cbj1_9rhob like domain"/>
    <property type="match status" value="1"/>
</dbReference>
<evidence type="ECO:0000256" key="1">
    <source>
        <dbReference type="RuleBase" id="RU003682"/>
    </source>
</evidence>
<keyword evidence="4" id="KW-1185">Reference proteome</keyword>
<dbReference type="PROSITE" id="PS51471">
    <property type="entry name" value="FE2OG_OXY"/>
    <property type="match status" value="1"/>
</dbReference>
<evidence type="ECO:0000313" key="4">
    <source>
        <dbReference type="Proteomes" id="UP000664203"/>
    </source>
</evidence>
<dbReference type="GO" id="GO:0046872">
    <property type="term" value="F:metal ion binding"/>
    <property type="evidence" value="ECO:0007669"/>
    <property type="project" value="UniProtKB-KW"/>
</dbReference>
<evidence type="ECO:0000313" key="3">
    <source>
        <dbReference type="EMBL" id="CAF9928900.1"/>
    </source>
</evidence>
<sequence>MTTGYDPVSRFELTYDVGKATSAPIVLRWDIPDGKTIRKVIPPLHEDAEVATTIEGLVRNCSPATFGKAGEEVLDESYRKAAKLDADQFSTNFNPYERLFADGKSMFEDHLAVVAELYKLNIYSGPSGRLRAHVDTPRGTKQFGSLVICLPYPHEGDQLRVAHQGQESIFDWSNKEADSINWAAFYRDCEHEVLEVESGHRITLTYNLYVHERLGGVISPVCALKGVAAIFYSIFYQMGLDVKVRPVMKGLPEIDYLRYLNRIGPKRRKQVQKANLLGTELQGITLSSIYGYDSGDQATRDRQGEMAIEMAQSYRLVQ</sequence>
<comment type="caution">
    <text evidence="3">The sequence shown here is derived from an EMBL/GenBank/DDBJ whole genome shotgun (WGS) entry which is preliminary data.</text>
</comment>
<keyword evidence="1" id="KW-0479">Metal-binding</keyword>
<dbReference type="PANTHER" id="PTHR33099:SF7">
    <property type="entry name" value="MYND-TYPE DOMAIN-CONTAINING PROTEIN"/>
    <property type="match status" value="1"/>
</dbReference>
<name>A0A8H3IPT4_9LECA</name>
<proteinExistence type="inferred from homology"/>
<accession>A0A8H3IPT4</accession>
<dbReference type="GO" id="GO:0016491">
    <property type="term" value="F:oxidoreductase activity"/>
    <property type="evidence" value="ECO:0007669"/>
    <property type="project" value="UniProtKB-KW"/>
</dbReference>
<dbReference type="PANTHER" id="PTHR33099">
    <property type="entry name" value="FE2OG DIOXYGENASE DOMAIN-CONTAINING PROTEIN"/>
    <property type="match status" value="1"/>
</dbReference>
<dbReference type="InterPro" id="IPR005123">
    <property type="entry name" value="Oxoglu/Fe-dep_dioxygenase_dom"/>
</dbReference>
<protein>
    <recommendedName>
        <fullName evidence="2">Fe2OG dioxygenase domain-containing protein</fullName>
    </recommendedName>
</protein>
<keyword evidence="1" id="KW-0560">Oxidoreductase</keyword>
<feature type="domain" description="Fe2OG dioxygenase" evidence="2">
    <location>
        <begin position="114"/>
        <end position="212"/>
    </location>
</feature>
<dbReference type="OrthoDB" id="27483at2759"/>
<keyword evidence="1" id="KW-0408">Iron</keyword>
<gene>
    <name evidence="3" type="ORF">ALECFALPRED_004167</name>
</gene>
<comment type="similarity">
    <text evidence="1">Belongs to the iron/ascorbate-dependent oxidoreductase family.</text>
</comment>